<dbReference type="InterPro" id="IPR001382">
    <property type="entry name" value="Glyco_hydro_47"/>
</dbReference>
<dbReference type="GO" id="GO:0036503">
    <property type="term" value="P:ERAD pathway"/>
    <property type="evidence" value="ECO:0007669"/>
    <property type="project" value="UniProtKB-ARBA"/>
</dbReference>
<accession>A0A316YGN5</accession>
<dbReference type="FunCoup" id="A0A316YGN5">
    <property type="interactions" value="456"/>
</dbReference>
<dbReference type="GO" id="GO:0016020">
    <property type="term" value="C:membrane"/>
    <property type="evidence" value="ECO:0007669"/>
    <property type="project" value="InterPro"/>
</dbReference>
<dbReference type="OrthoDB" id="8118055at2759"/>
<dbReference type="Proteomes" id="UP000245768">
    <property type="component" value="Unassembled WGS sequence"/>
</dbReference>
<dbReference type="GO" id="GO:0005975">
    <property type="term" value="P:carbohydrate metabolic process"/>
    <property type="evidence" value="ECO:0007669"/>
    <property type="project" value="InterPro"/>
</dbReference>
<dbReference type="AlphaFoldDB" id="A0A316YGN5"/>
<evidence type="ECO:0000256" key="7">
    <source>
        <dbReference type="ARBA" id="ARBA00023157"/>
    </source>
</evidence>
<evidence type="ECO:0000313" key="16">
    <source>
        <dbReference type="Proteomes" id="UP000245768"/>
    </source>
</evidence>
<proteinExistence type="inferred from homology"/>
<dbReference type="GO" id="GO:0005783">
    <property type="term" value="C:endoplasmic reticulum"/>
    <property type="evidence" value="ECO:0007669"/>
    <property type="project" value="TreeGrafter"/>
</dbReference>
<evidence type="ECO:0000256" key="10">
    <source>
        <dbReference type="PIRSR" id="PIRSR601382-1"/>
    </source>
</evidence>
<dbReference type="GeneID" id="37044309"/>
<keyword evidence="5 13" id="KW-0378">Hydrolase</keyword>
<keyword evidence="7 12" id="KW-1015">Disulfide bond</keyword>
<feature type="active site" description="Proton donor" evidence="10">
    <location>
        <position position="191"/>
    </location>
</feature>
<keyword evidence="4 11" id="KW-0479">Metal-binding</keyword>
<evidence type="ECO:0000256" key="3">
    <source>
        <dbReference type="ARBA" id="ARBA00007658"/>
    </source>
</evidence>
<dbReference type="GO" id="GO:0005509">
    <property type="term" value="F:calcium ion binding"/>
    <property type="evidence" value="ECO:0007669"/>
    <property type="project" value="InterPro"/>
</dbReference>
<dbReference type="EMBL" id="KZ819638">
    <property type="protein sequence ID" value="PWN88389.1"/>
    <property type="molecule type" value="Genomic_DNA"/>
</dbReference>
<evidence type="ECO:0000313" key="15">
    <source>
        <dbReference type="EMBL" id="PWN88389.1"/>
    </source>
</evidence>
<evidence type="ECO:0000256" key="12">
    <source>
        <dbReference type="PIRSR" id="PIRSR601382-3"/>
    </source>
</evidence>
<dbReference type="STRING" id="215250.A0A316YGN5"/>
<protein>
    <recommendedName>
        <fullName evidence="13">alpha-1,2-Mannosidase</fullName>
        <ecNumber evidence="13">3.2.1.-</ecNumber>
    </recommendedName>
</protein>
<evidence type="ECO:0000256" key="11">
    <source>
        <dbReference type="PIRSR" id="PIRSR601382-2"/>
    </source>
</evidence>
<keyword evidence="13 15" id="KW-0326">Glycosidase</keyword>
<dbReference type="InterPro" id="IPR012341">
    <property type="entry name" value="6hp_glycosidase-like_sf"/>
</dbReference>
<evidence type="ECO:0000256" key="6">
    <source>
        <dbReference type="ARBA" id="ARBA00022837"/>
    </source>
</evidence>
<evidence type="ECO:0000256" key="1">
    <source>
        <dbReference type="ARBA" id="ARBA00001913"/>
    </source>
</evidence>
<feature type="active site" description="Proton donor" evidence="10">
    <location>
        <position position="505"/>
    </location>
</feature>
<feature type="disulfide bond" evidence="12">
    <location>
        <begin position="419"/>
        <end position="491"/>
    </location>
</feature>
<feature type="binding site" evidence="11">
    <location>
        <position position="644"/>
    </location>
    <ligand>
        <name>Ca(2+)</name>
        <dbReference type="ChEBI" id="CHEBI:29108"/>
    </ligand>
</feature>
<dbReference type="EC" id="3.2.1.-" evidence="13"/>
<reference evidence="15 16" key="1">
    <citation type="journal article" date="2018" name="Mol. Biol. Evol.">
        <title>Broad Genomic Sampling Reveals a Smut Pathogenic Ancestry of the Fungal Clade Ustilaginomycotina.</title>
        <authorList>
            <person name="Kijpornyongpan T."/>
            <person name="Mondo S.J."/>
            <person name="Barry K."/>
            <person name="Sandor L."/>
            <person name="Lee J."/>
            <person name="Lipzen A."/>
            <person name="Pangilinan J."/>
            <person name="LaButti K."/>
            <person name="Hainaut M."/>
            <person name="Henrissat B."/>
            <person name="Grigoriev I.V."/>
            <person name="Spatafora J.W."/>
            <person name="Aime M.C."/>
        </authorList>
    </citation>
    <scope>NUCLEOTIDE SEQUENCE [LARGE SCALE GENOMIC DNA]</scope>
    <source>
        <strain evidence="15 16">MCA 4198</strain>
    </source>
</reference>
<dbReference type="PANTHER" id="PTHR11742:SF55">
    <property type="entry name" value="ENDOPLASMIC RETICULUM MANNOSYL-OLIGOSACCHARIDE 1,2-ALPHA-MANNOSIDASE"/>
    <property type="match status" value="1"/>
</dbReference>
<organism evidence="15 16">
    <name type="scientific">Acaromyces ingoldii</name>
    <dbReference type="NCBI Taxonomy" id="215250"/>
    <lineage>
        <taxon>Eukaryota</taxon>
        <taxon>Fungi</taxon>
        <taxon>Dikarya</taxon>
        <taxon>Basidiomycota</taxon>
        <taxon>Ustilaginomycotina</taxon>
        <taxon>Exobasidiomycetes</taxon>
        <taxon>Exobasidiales</taxon>
        <taxon>Cryptobasidiaceae</taxon>
        <taxon>Acaromyces</taxon>
    </lineage>
</organism>
<dbReference type="RefSeq" id="XP_025375587.1">
    <property type="nucleotide sequence ID" value="XM_025522393.1"/>
</dbReference>
<evidence type="ECO:0000256" key="2">
    <source>
        <dbReference type="ARBA" id="ARBA00004922"/>
    </source>
</evidence>
<dbReference type="PRINTS" id="PR00747">
    <property type="entry name" value="GLYHDRLASE47"/>
</dbReference>
<dbReference type="InterPro" id="IPR036026">
    <property type="entry name" value="Seven-hairpin_glycosidases"/>
</dbReference>
<keyword evidence="16" id="KW-1185">Reference proteome</keyword>
<dbReference type="PANTHER" id="PTHR11742">
    <property type="entry name" value="MANNOSYL-OLIGOSACCHARIDE ALPHA-1,2-MANNOSIDASE-RELATED"/>
    <property type="match status" value="1"/>
</dbReference>
<evidence type="ECO:0000256" key="13">
    <source>
        <dbReference type="RuleBase" id="RU361193"/>
    </source>
</evidence>
<dbReference type="InterPro" id="IPR050749">
    <property type="entry name" value="Glycosyl_Hydrolase_47"/>
</dbReference>
<gene>
    <name evidence="15" type="ORF">FA10DRAFT_268583</name>
</gene>
<comment type="similarity">
    <text evidence="3 13">Belongs to the glycosyl hydrolase 47 family.</text>
</comment>
<dbReference type="InParanoid" id="A0A316YGN5"/>
<feature type="region of interest" description="Disordered" evidence="14">
    <location>
        <begin position="1"/>
        <end position="37"/>
    </location>
</feature>
<comment type="pathway">
    <text evidence="2">Protein modification; protein glycosylation.</text>
</comment>
<comment type="cofactor">
    <cofactor evidence="1 11">
        <name>Ca(2+)</name>
        <dbReference type="ChEBI" id="CHEBI:29108"/>
    </cofactor>
</comment>
<dbReference type="Gene3D" id="1.50.10.10">
    <property type="match status" value="1"/>
</dbReference>
<evidence type="ECO:0000256" key="9">
    <source>
        <dbReference type="ARBA" id="ARBA00048605"/>
    </source>
</evidence>
<dbReference type="GO" id="GO:0004571">
    <property type="term" value="F:mannosyl-oligosaccharide 1,2-alpha-mannosidase activity"/>
    <property type="evidence" value="ECO:0007669"/>
    <property type="project" value="UniProtKB-EC"/>
</dbReference>
<name>A0A316YGN5_9BASI</name>
<evidence type="ECO:0000256" key="14">
    <source>
        <dbReference type="SAM" id="MobiDB-lite"/>
    </source>
</evidence>
<comment type="catalytic activity">
    <reaction evidence="9">
        <text>N(4)-(alpha-D-Man-(1-&gt;2)-alpha-D-Man-(1-&gt;2)-alpha-D-Man-(1-&gt;3)-[alpha-D-Man-(1-&gt;2)-alpha-D-Man-(1-&gt;3)-[alpha-D-Man-(1-&gt;2)-alpha-D-Man-(1-&gt;6)]-alpha-D-Man-(1-&gt;6)]-beta-D-Man-(1-&gt;4)-beta-D-GlcNAc-(1-&gt;4)-beta-D-GlcNAc)-L-asparaginyl-[protein] (N-glucan mannose isomer 9A1,2,3B1,2,3) + 4 H2O = N(4)-(alpha-D-Man-(1-&gt;3)-[alpha-D-Man-(1-&gt;3)-[alpha-D-Man-(1-&gt;6)]-alpha-D-Man-(1-&gt;6)]-beta-D-Man-(1-&gt;4)-beta-D-GlcNAc-(1-&gt;4)-beta-D-GlcNAc)-L-asparaginyl-[protein] (N-glucan mannose isomer 5A1,2) + 4 beta-D-mannose</text>
        <dbReference type="Rhea" id="RHEA:56008"/>
        <dbReference type="Rhea" id="RHEA-COMP:14356"/>
        <dbReference type="Rhea" id="RHEA-COMP:14367"/>
        <dbReference type="ChEBI" id="CHEBI:15377"/>
        <dbReference type="ChEBI" id="CHEBI:28563"/>
        <dbReference type="ChEBI" id="CHEBI:59087"/>
        <dbReference type="ChEBI" id="CHEBI:139493"/>
        <dbReference type="EC" id="3.2.1.113"/>
    </reaction>
</comment>
<dbReference type="SUPFAM" id="SSF48225">
    <property type="entry name" value="Seven-hairpin glycosidases"/>
    <property type="match status" value="1"/>
</dbReference>
<evidence type="ECO:0000256" key="5">
    <source>
        <dbReference type="ARBA" id="ARBA00022801"/>
    </source>
</evidence>
<feature type="active site" evidence="10">
    <location>
        <position position="546"/>
    </location>
</feature>
<evidence type="ECO:0000256" key="8">
    <source>
        <dbReference type="ARBA" id="ARBA00047669"/>
    </source>
</evidence>
<keyword evidence="6 11" id="KW-0106">Calcium</keyword>
<feature type="active site" evidence="10">
    <location>
        <position position="342"/>
    </location>
</feature>
<evidence type="ECO:0000256" key="4">
    <source>
        <dbReference type="ARBA" id="ARBA00022723"/>
    </source>
</evidence>
<comment type="catalytic activity">
    <reaction evidence="8">
        <text>N(4)-(alpha-D-Man-(1-&gt;2)-alpha-D-Man-(1-&gt;2)-alpha-D-Man-(1-&gt;3)-[alpha-D-Man-(1-&gt;3)-[alpha-D-Man-(1-&gt;2)-alpha-D-Man-(1-&gt;6)]-alpha-D-Man-(1-&gt;6)]-beta-D-Man-(1-&gt;4)-beta-D-GlcNAc-(1-&gt;4)-beta-D-GlcNAc)-L-asparaginyl-[protein] (N-glucan mannose isomer 8A1,2,3B1,3) + 3 H2O = N(4)-(alpha-D-Man-(1-&gt;3)-[alpha-D-Man-(1-&gt;3)-[alpha-D-Man-(1-&gt;6)]-alpha-D-Man-(1-&gt;6)]-beta-D-Man-(1-&gt;4)-beta-D-GlcNAc-(1-&gt;4)-beta-D-GlcNAc)-L-asparaginyl-[protein] (N-glucan mannose isomer 5A1,2) + 3 beta-D-mannose</text>
        <dbReference type="Rhea" id="RHEA:56028"/>
        <dbReference type="Rhea" id="RHEA-COMP:14358"/>
        <dbReference type="Rhea" id="RHEA-COMP:14367"/>
        <dbReference type="ChEBI" id="CHEBI:15377"/>
        <dbReference type="ChEBI" id="CHEBI:28563"/>
        <dbReference type="ChEBI" id="CHEBI:59087"/>
        <dbReference type="ChEBI" id="CHEBI:60628"/>
        <dbReference type="EC" id="3.2.1.113"/>
    </reaction>
</comment>
<sequence>MAVRQRGAAGTKAQEKRTQDISPHGIGDSEERSKATQSSSPARIWIKVLSGLVSLACLIYVARSLLFNGESNSQPPSKTTTAKRLPYELAIRPIAKHPVFDADEEKLQAVLEAFDDSWAGYVEDAFGFDEYHPLTKEGSNFSKDGGVGYFIVDVLDMLLLTDRRKEYERARDWVRDELRWSDKSGKFSVFETTIRTLGGLLSAHALCGGSDPSQASPLCAPSDADLFLEKALDLAEHLRPAFEATKTGMPLREIDFATGEVFADVDNNGAASLAEVATVQLEFKYLAHLTGDDTWWHLAERPMQALLSSTRQAGLEGILPIFISPSTAEFYMSEIRLGSRGDSYYEYLIKQYLQTNRTESIYNDMYRGAVQGIKRRLIKTSKSRKPPLLFVAEIGLRRLSPQDSKPSFVTVPKQDHLVCFIGGSLMLGAVYSGDPRRPGAGRPEGDFHTMDASSLHRAGAAYPPSSLAALSRLSATSLEDWSLGSELTKTCVTTYRETSTGLSPEIAMFRQDGDGVDDRLGEDWYIKKSLSKWQPLIDARNILRPETVESLYIAFHLTGDPIYRQWGWEIFMAFRDVARVPDGHKSGRAGVYAGISDVNADPKDPKFLRENKMETFWLAETLKYLYLLFASQDKVPLDRWVFNTEAHPLPVFEPHFDTHVA</sequence>
<dbReference type="Pfam" id="PF01532">
    <property type="entry name" value="Glyco_hydro_47"/>
    <property type="match status" value="1"/>
</dbReference>